<evidence type="ECO:0000259" key="9">
    <source>
        <dbReference type="Pfam" id="PF17801"/>
    </source>
</evidence>
<reference evidence="11" key="2">
    <citation type="journal article" date="2011" name="Proc. Natl. Acad. Sci. U.S.A.">
        <title>Obligate biotrophy features unraveled by the genomic analysis of rust fungi.</title>
        <authorList>
            <person name="Duplessis S."/>
            <person name="Cuomo C.A."/>
            <person name="Lin Y.-C."/>
            <person name="Aerts A."/>
            <person name="Tisserant E."/>
            <person name="Veneault-Fourrey C."/>
            <person name="Joly D.L."/>
            <person name="Hacquard S."/>
            <person name="Amselem J."/>
            <person name="Cantarel B.L."/>
            <person name="Chiu R."/>
            <person name="Coutinho P.M."/>
            <person name="Feau N."/>
            <person name="Field M."/>
            <person name="Frey P."/>
            <person name="Gelhaye E."/>
            <person name="Goldberg J."/>
            <person name="Grabherr M.G."/>
            <person name="Kodira C.D."/>
            <person name="Kohler A."/>
            <person name="Kuees U."/>
            <person name="Lindquist E.A."/>
            <person name="Lucas S.M."/>
            <person name="Mago R."/>
            <person name="Mauceli E."/>
            <person name="Morin E."/>
            <person name="Murat C."/>
            <person name="Pangilinan J.L."/>
            <person name="Park R."/>
            <person name="Pearson M."/>
            <person name="Quesneville H."/>
            <person name="Rouhier N."/>
            <person name="Sakthikumar S."/>
            <person name="Salamov A.A."/>
            <person name="Schmutz J."/>
            <person name="Selles B."/>
            <person name="Shapiro H."/>
            <person name="Tanguay P."/>
            <person name="Tuskan G.A."/>
            <person name="Henrissat B."/>
            <person name="Van de Peer Y."/>
            <person name="Rouze P."/>
            <person name="Ellis J.G."/>
            <person name="Dodds P.N."/>
            <person name="Schein J.E."/>
            <person name="Zhong S."/>
            <person name="Hamelin R.C."/>
            <person name="Grigoriev I.V."/>
            <person name="Szabo L.J."/>
            <person name="Martin F."/>
        </authorList>
    </citation>
    <scope>NUCLEOTIDE SEQUENCE [LARGE SCALE GENOMIC DNA]</scope>
    <source>
        <strain evidence="11">CRL 75-36-700-3 / race SCCL</strain>
    </source>
</reference>
<evidence type="ECO:0000313" key="11">
    <source>
        <dbReference type="Proteomes" id="UP000008783"/>
    </source>
</evidence>
<evidence type="ECO:0000313" key="10">
    <source>
        <dbReference type="EMBL" id="EFP80892.1"/>
    </source>
</evidence>
<dbReference type="Proteomes" id="UP000008783">
    <property type="component" value="Unassembled WGS sequence"/>
</dbReference>
<dbReference type="InterPro" id="IPR041233">
    <property type="entry name" value="Melibiase_C"/>
</dbReference>
<protein>
    <recommendedName>
        <fullName evidence="3 8">Alpha-galactosidase</fullName>
        <ecNumber evidence="3 8">3.2.1.22</ecNumber>
    </recommendedName>
    <alternativeName>
        <fullName evidence="8">Melibiase</fullName>
    </alternativeName>
</protein>
<evidence type="ECO:0000256" key="3">
    <source>
        <dbReference type="ARBA" id="ARBA00012755"/>
    </source>
</evidence>
<comment type="catalytic activity">
    <reaction evidence="1 8">
        <text>Hydrolysis of terminal, non-reducing alpha-D-galactose residues in alpha-D-galactosides, including galactose oligosaccharides, galactomannans and galactolipids.</text>
        <dbReference type="EC" id="3.2.1.22"/>
    </reaction>
</comment>
<dbReference type="PANTHER" id="PTHR11452">
    <property type="entry name" value="ALPHA-GALACTOSIDASE/ALPHA-N-ACETYLGALACTOSAMINIDASE"/>
    <property type="match status" value="1"/>
</dbReference>
<dbReference type="SUPFAM" id="SSF51011">
    <property type="entry name" value="Glycosyl hydrolase domain"/>
    <property type="match status" value="1"/>
</dbReference>
<dbReference type="OrthoDB" id="2497659at2759"/>
<dbReference type="Pfam" id="PF16499">
    <property type="entry name" value="Melibiase_2"/>
    <property type="match status" value="1"/>
</dbReference>
<keyword evidence="5 8" id="KW-0378">Hydrolase</keyword>
<name>E3K9G7_PUCGT</name>
<keyword evidence="7 8" id="KW-0326">Glycosidase</keyword>
<dbReference type="AlphaFoldDB" id="E3K9G7"/>
<dbReference type="VEuPathDB" id="FungiDB:PGTG_07144"/>
<dbReference type="OMA" id="LSGYNWD"/>
<dbReference type="KEGG" id="pgr:PGTG_07144"/>
<sequence length="572" mass="63275">MELKMKIWPNAYQRLSAIQWARIAILVLNIGFATQSPTQQVMRRDPPPPAGPKPVMGWNSFWPIGCGKHVNQGDLQKQADLLAQTGLNTAGYSTFVVECAWEDWANKDGTPNTKKSTFHDGIGPFVDYLKSKGLNLGFGTWAGGQLCKRDPHEKFHGGDVPKNLKAYVAKLVEWGVTYLSHRPCDLASPDRLQYPDQASPLNARYVQMEDAIRDAGVKLFYATSQWGASPEASNQLRANSWRIADDTRDNWNSFIRTLNAAVPYAPKTRPGSYSDLGFLQLGENKLISPEMLTQFAFWAAAKSPLIFSSDLSKVHPDFIEVLKNPGVIAINQDNLGKSITLRRRYSDDKDVWSGPLSDGSTVAVIVNWEDHTSLKHIDLADMGFSSAHLYDVWHGKDLGPVNGTYSSHVGGHGCLFLKLTETKPAPKINFKRFPAETADVMGSARLKDVTPKIKAVSRISPNGGGGVRWTIPDIQTKGDVLFSIDFINAQLATGDEDDSKLNFKRTVITVNDDKKVTVDFPISGLLWEEVYEGFLVSLPLTPGDNKILIEGVNEWAPDFVCLSVEQKPEQAS</sequence>
<feature type="domain" description="Alpha galactosidase C-terminal" evidence="9">
    <location>
        <begin position="347"/>
        <end position="419"/>
    </location>
</feature>
<keyword evidence="4" id="KW-0732">Signal</keyword>
<dbReference type="STRING" id="418459.E3K9G7"/>
<dbReference type="Gene3D" id="2.60.120.260">
    <property type="entry name" value="Galactose-binding domain-like"/>
    <property type="match status" value="1"/>
</dbReference>
<dbReference type="PANTHER" id="PTHR11452:SF75">
    <property type="entry name" value="ALPHA-GALACTOSIDASE MEL1"/>
    <property type="match status" value="1"/>
</dbReference>
<dbReference type="RefSeq" id="XP_003325311.1">
    <property type="nucleotide sequence ID" value="XM_003325263.2"/>
</dbReference>
<dbReference type="FunFam" id="2.60.40.1180:FF:000008">
    <property type="entry name" value="Alpha-galactosidase"/>
    <property type="match status" value="1"/>
</dbReference>
<dbReference type="CDD" id="cd04081">
    <property type="entry name" value="CBM35_galactosidase-like"/>
    <property type="match status" value="1"/>
</dbReference>
<evidence type="ECO:0000256" key="1">
    <source>
        <dbReference type="ARBA" id="ARBA00001255"/>
    </source>
</evidence>
<evidence type="ECO:0000256" key="6">
    <source>
        <dbReference type="ARBA" id="ARBA00023157"/>
    </source>
</evidence>
<evidence type="ECO:0000256" key="5">
    <source>
        <dbReference type="ARBA" id="ARBA00022801"/>
    </source>
</evidence>
<dbReference type="Gene3D" id="3.20.20.70">
    <property type="entry name" value="Aldolase class I"/>
    <property type="match status" value="1"/>
</dbReference>
<keyword evidence="6 8" id="KW-1015">Disulfide bond</keyword>
<evidence type="ECO:0000256" key="7">
    <source>
        <dbReference type="ARBA" id="ARBA00023295"/>
    </source>
</evidence>
<dbReference type="GO" id="GO:0005975">
    <property type="term" value="P:carbohydrate metabolic process"/>
    <property type="evidence" value="ECO:0007669"/>
    <property type="project" value="InterPro"/>
</dbReference>
<dbReference type="InterPro" id="IPR013780">
    <property type="entry name" value="Glyco_hydro_b"/>
</dbReference>
<evidence type="ECO:0000256" key="4">
    <source>
        <dbReference type="ARBA" id="ARBA00022729"/>
    </source>
</evidence>
<dbReference type="InterPro" id="IPR017853">
    <property type="entry name" value="GH"/>
</dbReference>
<dbReference type="InterPro" id="IPR002241">
    <property type="entry name" value="Glyco_hydro_27"/>
</dbReference>
<dbReference type="SUPFAM" id="SSF51445">
    <property type="entry name" value="(Trans)glycosidases"/>
    <property type="match status" value="1"/>
</dbReference>
<organism evidence="10 11">
    <name type="scientific">Puccinia graminis f. sp. tritici (strain CRL 75-36-700-3 / race SCCL)</name>
    <name type="common">Black stem rust fungus</name>
    <dbReference type="NCBI Taxonomy" id="418459"/>
    <lineage>
        <taxon>Eukaryota</taxon>
        <taxon>Fungi</taxon>
        <taxon>Dikarya</taxon>
        <taxon>Basidiomycota</taxon>
        <taxon>Pucciniomycotina</taxon>
        <taxon>Pucciniomycetes</taxon>
        <taxon>Pucciniales</taxon>
        <taxon>Pucciniaceae</taxon>
        <taxon>Puccinia</taxon>
    </lineage>
</organism>
<comment type="similarity">
    <text evidence="2 8">Belongs to the glycosyl hydrolase 27 family.</text>
</comment>
<gene>
    <name evidence="10" type="ORF">PGTG_07144</name>
</gene>
<dbReference type="GeneID" id="10536050"/>
<dbReference type="InterPro" id="IPR013785">
    <property type="entry name" value="Aldolase_TIM"/>
</dbReference>
<evidence type="ECO:0000256" key="8">
    <source>
        <dbReference type="RuleBase" id="RU361168"/>
    </source>
</evidence>
<dbReference type="eggNOG" id="KOG2366">
    <property type="taxonomic scope" value="Eukaryota"/>
</dbReference>
<dbReference type="CDD" id="cd14792">
    <property type="entry name" value="GH27"/>
    <property type="match status" value="1"/>
</dbReference>
<dbReference type="Gene3D" id="2.60.40.1180">
    <property type="entry name" value="Golgi alpha-mannosidase II"/>
    <property type="match status" value="1"/>
</dbReference>
<dbReference type="InParanoid" id="E3K9G7"/>
<dbReference type="Pfam" id="PF17801">
    <property type="entry name" value="Melibiase_C"/>
    <property type="match status" value="1"/>
</dbReference>
<proteinExistence type="inferred from homology"/>
<accession>E3K9G7</accession>
<evidence type="ECO:0000256" key="2">
    <source>
        <dbReference type="ARBA" id="ARBA00009743"/>
    </source>
</evidence>
<dbReference type="EMBL" id="DS178277">
    <property type="protein sequence ID" value="EFP80892.1"/>
    <property type="molecule type" value="Genomic_DNA"/>
</dbReference>
<dbReference type="HOGENOM" id="CLU_013093_3_0_1"/>
<dbReference type="GO" id="GO:0004557">
    <property type="term" value="F:alpha-galactosidase activity"/>
    <property type="evidence" value="ECO:0007669"/>
    <property type="project" value="UniProtKB-EC"/>
</dbReference>
<keyword evidence="11" id="KW-1185">Reference proteome</keyword>
<reference key="1">
    <citation type="submission" date="2007-01" db="EMBL/GenBank/DDBJ databases">
        <title>The Genome Sequence of Puccinia graminis f. sp. tritici Strain CRL 75-36-700-3.</title>
        <authorList>
            <consortium name="The Broad Institute Genome Sequencing Platform"/>
            <person name="Birren B."/>
            <person name="Lander E."/>
            <person name="Galagan J."/>
            <person name="Nusbaum C."/>
            <person name="Devon K."/>
            <person name="Cuomo C."/>
            <person name="Jaffe D."/>
            <person name="Butler J."/>
            <person name="Alvarez P."/>
            <person name="Gnerre S."/>
            <person name="Grabherr M."/>
            <person name="Mauceli E."/>
            <person name="Brockman W."/>
            <person name="Young S."/>
            <person name="LaButti K."/>
            <person name="Sykes S."/>
            <person name="DeCaprio D."/>
            <person name="Crawford M."/>
            <person name="Koehrsen M."/>
            <person name="Engels R."/>
            <person name="Montgomery P."/>
            <person name="Pearson M."/>
            <person name="Howarth C."/>
            <person name="Larson L."/>
            <person name="White J."/>
            <person name="Zeng Q."/>
            <person name="Kodira C."/>
            <person name="Yandava C."/>
            <person name="Alvarado L."/>
            <person name="O'Leary S."/>
            <person name="Szabo L."/>
            <person name="Dean R."/>
            <person name="Schein J."/>
        </authorList>
    </citation>
    <scope>NUCLEOTIDE SEQUENCE</scope>
    <source>
        <strain>CRL 75-36-700-3</strain>
    </source>
</reference>
<dbReference type="EC" id="3.2.1.22" evidence="3 8"/>
<dbReference type="PRINTS" id="PR00740">
    <property type="entry name" value="GLHYDRLASE27"/>
</dbReference>